<feature type="region of interest" description="Disordered" evidence="1">
    <location>
        <begin position="643"/>
        <end position="695"/>
    </location>
</feature>
<evidence type="ECO:0000313" key="3">
    <source>
        <dbReference type="EMBL" id="KAK2188330.1"/>
    </source>
</evidence>
<dbReference type="AlphaFoldDB" id="A0AAD9UGE3"/>
<evidence type="ECO:0000256" key="1">
    <source>
        <dbReference type="SAM" id="MobiDB-lite"/>
    </source>
</evidence>
<comment type="caution">
    <text evidence="3">The sequence shown here is derived from an EMBL/GenBank/DDBJ whole genome shotgun (WGS) entry which is preliminary data.</text>
</comment>
<dbReference type="EMBL" id="JAODUO010000135">
    <property type="protein sequence ID" value="KAK2188330.1"/>
    <property type="molecule type" value="Genomic_DNA"/>
</dbReference>
<feature type="compositionally biased region" description="Basic and acidic residues" evidence="1">
    <location>
        <begin position="601"/>
        <end position="611"/>
    </location>
</feature>
<accession>A0AAD9UGE3</accession>
<feature type="compositionally biased region" description="Basic and acidic residues" evidence="1">
    <location>
        <begin position="529"/>
        <end position="550"/>
    </location>
</feature>
<feature type="compositionally biased region" description="Basic and acidic residues" evidence="1">
    <location>
        <begin position="374"/>
        <end position="387"/>
    </location>
</feature>
<dbReference type="PANTHER" id="PTHR12458">
    <property type="entry name" value="ORF PROTEIN"/>
    <property type="match status" value="1"/>
</dbReference>
<dbReference type="Pfam" id="PF05018">
    <property type="entry name" value="CFA20_dom"/>
    <property type="match status" value="1"/>
</dbReference>
<feature type="compositionally biased region" description="Polar residues" evidence="1">
    <location>
        <begin position="581"/>
        <end position="599"/>
    </location>
</feature>
<evidence type="ECO:0000259" key="2">
    <source>
        <dbReference type="Pfam" id="PF05018"/>
    </source>
</evidence>
<keyword evidence="4" id="KW-1185">Reference proteome</keyword>
<feature type="compositionally biased region" description="Polar residues" evidence="1">
    <location>
        <begin position="216"/>
        <end position="235"/>
    </location>
</feature>
<proteinExistence type="predicted"/>
<protein>
    <recommendedName>
        <fullName evidence="2">CFA20 domain-containing protein</fullName>
    </recommendedName>
</protein>
<feature type="compositionally biased region" description="Acidic residues" evidence="1">
    <location>
        <begin position="459"/>
        <end position="468"/>
    </location>
</feature>
<gene>
    <name evidence="3" type="ORF">NP493_135g01012</name>
</gene>
<feature type="domain" description="CFA20" evidence="2">
    <location>
        <begin position="1"/>
        <end position="118"/>
    </location>
</feature>
<evidence type="ECO:0000313" key="4">
    <source>
        <dbReference type="Proteomes" id="UP001209878"/>
    </source>
</evidence>
<feature type="region of interest" description="Disordered" evidence="1">
    <location>
        <begin position="455"/>
        <end position="619"/>
    </location>
</feature>
<dbReference type="InterPro" id="IPR040441">
    <property type="entry name" value="CFA20/CFAP20DC"/>
</dbReference>
<name>A0AAD9UGE3_RIDPI</name>
<feature type="compositionally biased region" description="Low complexity" evidence="1">
    <location>
        <begin position="345"/>
        <end position="369"/>
    </location>
</feature>
<feature type="compositionally biased region" description="Basic and acidic residues" evidence="1">
    <location>
        <begin position="267"/>
        <end position="290"/>
    </location>
</feature>
<dbReference type="Proteomes" id="UP001209878">
    <property type="component" value="Unassembled WGS sequence"/>
</dbReference>
<reference evidence="3" key="1">
    <citation type="journal article" date="2023" name="Mol. Biol. Evol.">
        <title>Third-Generation Sequencing Reveals the Adaptive Role of the Epigenome in Three Deep-Sea Polychaetes.</title>
        <authorList>
            <person name="Perez M."/>
            <person name="Aroh O."/>
            <person name="Sun Y."/>
            <person name="Lan Y."/>
            <person name="Juniper S.K."/>
            <person name="Young C.R."/>
            <person name="Angers B."/>
            <person name="Qian P.Y."/>
        </authorList>
    </citation>
    <scope>NUCLEOTIDE SEQUENCE</scope>
    <source>
        <strain evidence="3">R07B-5</strain>
    </source>
</reference>
<feature type="region of interest" description="Disordered" evidence="1">
    <location>
        <begin position="213"/>
        <end position="406"/>
    </location>
</feature>
<sequence length="795" mass="87725">MQLPKDSKHALTLIQRFLVLQLNVPKGQDFSIDLGVTDLQSNKRRLVLSTTYREIQTNPLHSKIPLGIIKRQKWLHLCLDLASLVTETWRGQTYKSIESICISANCKLRRIYTTRHQLVDTTDDEELYDFHGTNDDIELASIPKQCQLAADIPQDVQVISMTKLRYYLNQGKPQEITRTSSDFDLNSSGVRKSVSEEYHIAFGTKVVGCLQPRKGSATTKEGSLSSRQSKSANLRSRSEPVPSEGVEASSSSDQPEPSKPPSAGTTPRERKNSDPGRNVDDPDVSIDKSSLRSSHTWTDGADNKNNIPFVRPHPPRGPSSDRARRRPRVKSAGKEWSAAHGTKDGSSGPSSRVSSAGSSIYSSCGSHASNVQSDKSRVAHDFGRSDSESEPSSYHTPTRGALDNSMTDVIRALNDHGLGDDEGSVTEELTSTLKSRLDGVDTDMMDTLIGSLLPQTEYQDTDEEDGGEATDRLYTFSSPPKSVRAHSSKYLTCPLSKVKQSSTDTSHDTRTRNQVSKEAATASIPHHGARAESDFHRNISSEDDDTRREPVNVPKLQSPRTVAAGLLHVPTERGDGPVDGRTSQYKSPASSQPRTSISKKSLREIPKDDLRLSGNSKQYNSTKYQMADLSDSFEAKMLESLKRQAMEGGSDSDSDDGSRHTRPARSLSRFKYGNDSGSDSSDDASEAKVQTVSKQQCHSYQDEMRSFNNEFLTQSNPRDWANVFSPPIVLPSAMQNGGSQDLGSLSVSPKTDVKCRVNSQGEDTVTDEEDVLDLLYDPVLNCYYDPKTRKYYELV</sequence>
<dbReference type="InterPro" id="IPR007714">
    <property type="entry name" value="CFA20_dom"/>
</dbReference>
<organism evidence="3 4">
    <name type="scientific">Ridgeia piscesae</name>
    <name type="common">Tubeworm</name>
    <dbReference type="NCBI Taxonomy" id="27915"/>
    <lineage>
        <taxon>Eukaryota</taxon>
        <taxon>Metazoa</taxon>
        <taxon>Spiralia</taxon>
        <taxon>Lophotrochozoa</taxon>
        <taxon>Annelida</taxon>
        <taxon>Polychaeta</taxon>
        <taxon>Sedentaria</taxon>
        <taxon>Canalipalpata</taxon>
        <taxon>Sabellida</taxon>
        <taxon>Siboglinidae</taxon>
        <taxon>Ridgeia</taxon>
    </lineage>
</organism>